<keyword evidence="4" id="KW-1185">Reference proteome</keyword>
<feature type="region of interest" description="Disordered" evidence="1">
    <location>
        <begin position="115"/>
        <end position="134"/>
    </location>
</feature>
<feature type="signal peptide" evidence="2">
    <location>
        <begin position="1"/>
        <end position="19"/>
    </location>
</feature>
<evidence type="ECO:0000313" key="4">
    <source>
        <dbReference type="Proteomes" id="UP000663193"/>
    </source>
</evidence>
<gene>
    <name evidence="3" type="ORF">JI435_051090</name>
</gene>
<dbReference type="AlphaFoldDB" id="A0A7U2FBA2"/>
<feature type="chain" id="PRO_5034084113" description="GPI anchored serine-threonine rich protein" evidence="2">
    <location>
        <begin position="20"/>
        <end position="161"/>
    </location>
</feature>
<dbReference type="VEuPathDB" id="FungiDB:JI435_051090"/>
<evidence type="ECO:0000256" key="2">
    <source>
        <dbReference type="SAM" id="SignalP"/>
    </source>
</evidence>
<evidence type="ECO:0000256" key="1">
    <source>
        <dbReference type="SAM" id="MobiDB-lite"/>
    </source>
</evidence>
<proteinExistence type="predicted"/>
<dbReference type="OMA" id="YCNAAKA"/>
<organism evidence="3 4">
    <name type="scientific">Phaeosphaeria nodorum (strain SN15 / ATCC MYA-4574 / FGSC 10173)</name>
    <name type="common">Glume blotch fungus</name>
    <name type="synonym">Parastagonospora nodorum</name>
    <dbReference type="NCBI Taxonomy" id="321614"/>
    <lineage>
        <taxon>Eukaryota</taxon>
        <taxon>Fungi</taxon>
        <taxon>Dikarya</taxon>
        <taxon>Ascomycota</taxon>
        <taxon>Pezizomycotina</taxon>
        <taxon>Dothideomycetes</taxon>
        <taxon>Pleosporomycetidae</taxon>
        <taxon>Pleosporales</taxon>
        <taxon>Pleosporineae</taxon>
        <taxon>Phaeosphaeriaceae</taxon>
        <taxon>Parastagonospora</taxon>
    </lineage>
</organism>
<evidence type="ECO:0008006" key="5">
    <source>
        <dbReference type="Google" id="ProtNLM"/>
    </source>
</evidence>
<dbReference type="EMBL" id="CP069035">
    <property type="protein sequence ID" value="QRD02129.1"/>
    <property type="molecule type" value="Genomic_DNA"/>
</dbReference>
<dbReference type="Proteomes" id="UP000663193">
    <property type="component" value="Chromosome 13"/>
</dbReference>
<accession>A0A7U2FBA2</accession>
<evidence type="ECO:0000313" key="3">
    <source>
        <dbReference type="EMBL" id="QRD02129.1"/>
    </source>
</evidence>
<reference evidence="4" key="1">
    <citation type="journal article" date="2021" name="BMC Genomics">
        <title>Chromosome-level genome assembly and manually-curated proteome of model necrotroph Parastagonospora nodorum Sn15 reveals a genome-wide trove of candidate effector homologs, and redundancy of virulence-related functions within an accessory chromosome.</title>
        <authorList>
            <person name="Bertazzoni S."/>
            <person name="Jones D.A.B."/>
            <person name="Phan H.T."/>
            <person name="Tan K.-C."/>
            <person name="Hane J.K."/>
        </authorList>
    </citation>
    <scope>NUCLEOTIDE SEQUENCE [LARGE SCALE GENOMIC DNA]</scope>
    <source>
        <strain evidence="4">SN15 / ATCC MYA-4574 / FGSC 10173)</strain>
    </source>
</reference>
<protein>
    <recommendedName>
        <fullName evidence="5">GPI anchored serine-threonine rich protein</fullName>
    </recommendedName>
</protein>
<name>A0A7U2FBA2_PHANO</name>
<dbReference type="KEGG" id="pno:SNOG_05109"/>
<dbReference type="RefSeq" id="XP_001795519.1">
    <property type="nucleotide sequence ID" value="XM_001795467.1"/>
</dbReference>
<sequence>MRFATSILALAATIGLVAAQDKCDAQNIVDACVEGYQARIDACNKKGNDFICLCDVYTDVLVCYNNCPNSNEKPPVANTVTSYCGAAAPLRAAASASMASVASVAATQSHAMTSATSASKTGGSTESAAPSATPSSFAGGAEKMAPAGAAVVALLGAIGLF</sequence>
<keyword evidence="2" id="KW-0732">Signal</keyword>
<dbReference type="OrthoDB" id="2507140at2759"/>